<dbReference type="EMBL" id="RCMI01000054">
    <property type="protein sequence ID" value="KAG2939096.1"/>
    <property type="molecule type" value="Genomic_DNA"/>
</dbReference>
<sequence>MIRPVSSQQMQGVGQPQLQSPSKPLKHSTAPSSKSPIKKHLQNASIGATELDPVPSSPLHGPLKAKLRASVLQAVLKLLDQDVNALAGAHQVLQAAAALPLSEPNVQRATIQALRGLHESMPPSFVYDSGSSSNSHWDAPIPPPSPRKQTMKAVQTRANSLHHCKKFLLACANEIHELEDVRPVNFDYAEDTSSSLNFALESCKNYSAANFDYASTVQSSIESDARSDDTRADQGSQLSDVLRRAEYMSDVDEMSMKDRVVCRKVLRALHEHAQTQRRRSSAPSLALKFRVFEALKLQASLTRKRIVFQRFKTGLRSHQQPISTAIIKTSRSLDFQTLMMHHSDVLLLILALMFLANLPAKYIM</sequence>
<feature type="region of interest" description="Disordered" evidence="1">
    <location>
        <begin position="128"/>
        <end position="149"/>
    </location>
</feature>
<dbReference type="EMBL" id="RCMV01000180">
    <property type="protein sequence ID" value="KAG3222448.1"/>
    <property type="molecule type" value="Genomic_DNA"/>
</dbReference>
<dbReference type="Proteomes" id="UP000735874">
    <property type="component" value="Unassembled WGS sequence"/>
</dbReference>
<protein>
    <submittedName>
        <fullName evidence="8">Uncharacterized protein</fullName>
    </submittedName>
</protein>
<dbReference type="VEuPathDB" id="FungiDB:PC110_g3057"/>
<name>A0A329SY13_9STRA</name>
<evidence type="ECO:0000313" key="7">
    <source>
        <dbReference type="EMBL" id="KAG3222448.1"/>
    </source>
</evidence>
<keyword evidence="2" id="KW-0812">Transmembrane</keyword>
<dbReference type="EMBL" id="RCML01000139">
    <property type="protein sequence ID" value="KAG2989167.1"/>
    <property type="molecule type" value="Genomic_DNA"/>
</dbReference>
<evidence type="ECO:0000313" key="9">
    <source>
        <dbReference type="Proteomes" id="UP000251314"/>
    </source>
</evidence>
<evidence type="ECO:0000313" key="3">
    <source>
        <dbReference type="EMBL" id="KAG2863356.1"/>
    </source>
</evidence>
<evidence type="ECO:0000256" key="2">
    <source>
        <dbReference type="SAM" id="Phobius"/>
    </source>
</evidence>
<evidence type="ECO:0000313" key="6">
    <source>
        <dbReference type="EMBL" id="KAG2989167.1"/>
    </source>
</evidence>
<keyword evidence="2" id="KW-1133">Transmembrane helix</keyword>
<comment type="caution">
    <text evidence="8">The sequence shown here is derived from an EMBL/GenBank/DDBJ whole genome shotgun (WGS) entry which is preliminary data.</text>
</comment>
<reference evidence="8 9" key="1">
    <citation type="submission" date="2018-01" db="EMBL/GenBank/DDBJ databases">
        <title>Draft genome of the strawberry crown rot pathogen Phytophthora cactorum.</title>
        <authorList>
            <person name="Armitage A.D."/>
            <person name="Lysoe E."/>
            <person name="Nellist C.F."/>
            <person name="Harrison R.J."/>
            <person name="Brurberg M.B."/>
        </authorList>
    </citation>
    <scope>NUCLEOTIDE SEQUENCE [LARGE SCALE GENOMIC DNA]</scope>
    <source>
        <strain evidence="8 9">10300</strain>
    </source>
</reference>
<keyword evidence="2" id="KW-0472">Membrane</keyword>
<reference evidence="7" key="2">
    <citation type="submission" date="2018-05" db="EMBL/GenBank/DDBJ databases">
        <title>Effector identification in a new, highly contiguous assembly of the strawberry crown rot pathogen Phytophthora cactorum.</title>
        <authorList>
            <person name="Armitage A.D."/>
            <person name="Nellist C.F."/>
            <person name="Bates H."/>
            <person name="Vickerstaff R.J."/>
            <person name="Harrison R.J."/>
        </authorList>
    </citation>
    <scope>NUCLEOTIDE SEQUENCE</scope>
    <source>
        <strain evidence="3">15-7</strain>
        <strain evidence="4">4032</strain>
        <strain evidence="5">4040</strain>
        <strain evidence="6">P415</strain>
        <strain evidence="7">P421</strain>
    </source>
</reference>
<dbReference type="AlphaFoldDB" id="A0A329SY13"/>
<dbReference type="EMBL" id="RCMG01000106">
    <property type="protein sequence ID" value="KAG2863356.1"/>
    <property type="molecule type" value="Genomic_DNA"/>
</dbReference>
<dbReference type="Proteomes" id="UP000736787">
    <property type="component" value="Unassembled WGS sequence"/>
</dbReference>
<evidence type="ECO:0000313" key="8">
    <source>
        <dbReference type="EMBL" id="RAW40788.1"/>
    </source>
</evidence>
<proteinExistence type="predicted"/>
<dbReference type="Proteomes" id="UP000774804">
    <property type="component" value="Unassembled WGS sequence"/>
</dbReference>
<organism evidence="8 9">
    <name type="scientific">Phytophthora cactorum</name>
    <dbReference type="NCBI Taxonomy" id="29920"/>
    <lineage>
        <taxon>Eukaryota</taxon>
        <taxon>Sar</taxon>
        <taxon>Stramenopiles</taxon>
        <taxon>Oomycota</taxon>
        <taxon>Peronosporomycetes</taxon>
        <taxon>Peronosporales</taxon>
        <taxon>Peronosporaceae</taxon>
        <taxon>Phytophthora</taxon>
    </lineage>
</organism>
<accession>A0A329SY13</accession>
<dbReference type="Proteomes" id="UP000760860">
    <property type="component" value="Unassembled WGS sequence"/>
</dbReference>
<keyword evidence="9" id="KW-1185">Reference proteome</keyword>
<dbReference type="EMBL" id="MJFZ01000042">
    <property type="protein sequence ID" value="RAW40788.1"/>
    <property type="molecule type" value="Genomic_DNA"/>
</dbReference>
<feature type="compositionally biased region" description="Low complexity" evidence="1">
    <location>
        <begin position="1"/>
        <end position="19"/>
    </location>
</feature>
<evidence type="ECO:0000256" key="1">
    <source>
        <dbReference type="SAM" id="MobiDB-lite"/>
    </source>
</evidence>
<dbReference type="EMBL" id="RCMK01000145">
    <property type="protein sequence ID" value="KAG2946951.1"/>
    <property type="molecule type" value="Genomic_DNA"/>
</dbReference>
<evidence type="ECO:0000313" key="5">
    <source>
        <dbReference type="EMBL" id="KAG2946951.1"/>
    </source>
</evidence>
<dbReference type="Proteomes" id="UP000697107">
    <property type="component" value="Unassembled WGS sequence"/>
</dbReference>
<dbReference type="OrthoDB" id="67885at2759"/>
<feature type="transmembrane region" description="Helical" evidence="2">
    <location>
        <begin position="345"/>
        <end position="363"/>
    </location>
</feature>
<feature type="region of interest" description="Disordered" evidence="1">
    <location>
        <begin position="1"/>
        <end position="39"/>
    </location>
</feature>
<dbReference type="Proteomes" id="UP000251314">
    <property type="component" value="Unassembled WGS sequence"/>
</dbReference>
<gene>
    <name evidence="8" type="ORF">PC110_g3057</name>
    <name evidence="3" type="ORF">PC113_g5508</name>
    <name evidence="4" type="ORF">PC115_g3315</name>
    <name evidence="5" type="ORF">PC117_g7220</name>
    <name evidence="6" type="ORF">PC118_g6329</name>
    <name evidence="7" type="ORF">PC129_g6844</name>
</gene>
<evidence type="ECO:0000313" key="4">
    <source>
        <dbReference type="EMBL" id="KAG2939096.1"/>
    </source>
</evidence>